<evidence type="ECO:0000313" key="2">
    <source>
        <dbReference type="Proteomes" id="UP001497516"/>
    </source>
</evidence>
<evidence type="ECO:0000313" key="1">
    <source>
        <dbReference type="EMBL" id="CAL1389951.1"/>
    </source>
</evidence>
<organism evidence="1 2">
    <name type="scientific">Linum trigynum</name>
    <dbReference type="NCBI Taxonomy" id="586398"/>
    <lineage>
        <taxon>Eukaryota</taxon>
        <taxon>Viridiplantae</taxon>
        <taxon>Streptophyta</taxon>
        <taxon>Embryophyta</taxon>
        <taxon>Tracheophyta</taxon>
        <taxon>Spermatophyta</taxon>
        <taxon>Magnoliopsida</taxon>
        <taxon>eudicotyledons</taxon>
        <taxon>Gunneridae</taxon>
        <taxon>Pentapetalae</taxon>
        <taxon>rosids</taxon>
        <taxon>fabids</taxon>
        <taxon>Malpighiales</taxon>
        <taxon>Linaceae</taxon>
        <taxon>Linum</taxon>
    </lineage>
</organism>
<dbReference type="Proteomes" id="UP001497516">
    <property type="component" value="Chromosome 5"/>
</dbReference>
<protein>
    <submittedName>
        <fullName evidence="1">Uncharacterized protein</fullName>
    </submittedName>
</protein>
<accession>A0AAV2EVG6</accession>
<dbReference type="AlphaFoldDB" id="A0AAV2EVG6"/>
<name>A0AAV2EVG6_9ROSI</name>
<reference evidence="1 2" key="1">
    <citation type="submission" date="2024-04" db="EMBL/GenBank/DDBJ databases">
        <authorList>
            <person name="Fracassetti M."/>
        </authorList>
    </citation>
    <scope>NUCLEOTIDE SEQUENCE [LARGE SCALE GENOMIC DNA]</scope>
</reference>
<gene>
    <name evidence="1" type="ORF">LTRI10_LOCUS30770</name>
</gene>
<keyword evidence="2" id="KW-1185">Reference proteome</keyword>
<sequence>MNLQNQQTETQDLYGFPKTRKPKEVAIRLCSSFASSSLFVYRRRSSRAIQHRVVANLSSSFSIVISSNRCERSLISLFPRWWKIWSRLLSFSLFVVATG</sequence>
<proteinExistence type="predicted"/>
<dbReference type="EMBL" id="OZ034818">
    <property type="protein sequence ID" value="CAL1389951.1"/>
    <property type="molecule type" value="Genomic_DNA"/>
</dbReference>